<evidence type="ECO:0000313" key="1">
    <source>
        <dbReference type="EMBL" id="RNI20745.1"/>
    </source>
</evidence>
<keyword evidence="1" id="KW-0418">Kinase</keyword>
<dbReference type="OrthoDB" id="572586at2"/>
<evidence type="ECO:0000313" key="2">
    <source>
        <dbReference type="Proteomes" id="UP000271678"/>
    </source>
</evidence>
<accession>A0A3M9M6E5</accession>
<keyword evidence="2" id="KW-1185">Reference proteome</keyword>
<name>A0A3M9M6E5_9MICO</name>
<dbReference type="AlphaFoldDB" id="A0A3M9M6E5"/>
<dbReference type="InterPro" id="IPR027417">
    <property type="entry name" value="P-loop_NTPase"/>
</dbReference>
<reference evidence="1 2" key="1">
    <citation type="submission" date="2018-11" db="EMBL/GenBank/DDBJ databases">
        <title>Draft genome of Simplicispira Flexivirga sp. BO-16.</title>
        <authorList>
            <person name="Im W.T."/>
        </authorList>
    </citation>
    <scope>NUCLEOTIDE SEQUENCE [LARGE SCALE GENOMIC DNA]</scope>
    <source>
        <strain evidence="1 2">BO-16</strain>
    </source>
</reference>
<gene>
    <name evidence="1" type="ORF">EFY87_14300</name>
</gene>
<dbReference type="GO" id="GO:0016301">
    <property type="term" value="F:kinase activity"/>
    <property type="evidence" value="ECO:0007669"/>
    <property type="project" value="UniProtKB-KW"/>
</dbReference>
<sequence length="229" mass="25172">MRQGSRSAMLAGVAEFVGSRSADRSLRVAVDGPPASGKTTLADELAAVLGHRGRPVLRATIDDFLVPRDRRYARGELSGEGCYRDAHDHAALCRMLLDPLGPGGDRRIQLAAFDAFADQPLPSHPIVAADDALLIFDGVFLMRPELRSRWDLTVFVQTSFATTIVRAQQRERAIASQAAIARRWTKRYLPAQELYFAEARPAATADVLVNNDDFRRPSWQIRAAGQTGC</sequence>
<protein>
    <submittedName>
        <fullName evidence="1">Uridylate kinase</fullName>
    </submittedName>
</protein>
<dbReference type="Proteomes" id="UP000271678">
    <property type="component" value="Unassembled WGS sequence"/>
</dbReference>
<proteinExistence type="predicted"/>
<dbReference type="SUPFAM" id="SSF52540">
    <property type="entry name" value="P-loop containing nucleoside triphosphate hydrolases"/>
    <property type="match status" value="1"/>
</dbReference>
<dbReference type="EMBL" id="RJJQ01000015">
    <property type="protein sequence ID" value="RNI20745.1"/>
    <property type="molecule type" value="Genomic_DNA"/>
</dbReference>
<keyword evidence="1" id="KW-0808">Transferase</keyword>
<dbReference type="Gene3D" id="3.40.50.300">
    <property type="entry name" value="P-loop containing nucleotide triphosphate hydrolases"/>
    <property type="match status" value="1"/>
</dbReference>
<comment type="caution">
    <text evidence="1">The sequence shown here is derived from an EMBL/GenBank/DDBJ whole genome shotgun (WGS) entry which is preliminary data.</text>
</comment>
<organism evidence="1 2">
    <name type="scientific">Flexivirga caeni</name>
    <dbReference type="NCBI Taxonomy" id="2294115"/>
    <lineage>
        <taxon>Bacteria</taxon>
        <taxon>Bacillati</taxon>
        <taxon>Actinomycetota</taxon>
        <taxon>Actinomycetes</taxon>
        <taxon>Micrococcales</taxon>
        <taxon>Dermacoccaceae</taxon>
        <taxon>Flexivirga</taxon>
    </lineage>
</organism>